<evidence type="ECO:0000313" key="16">
    <source>
        <dbReference type="EMBL" id="KAI5624955.1"/>
    </source>
</evidence>
<feature type="transmembrane region" description="Helical" evidence="13">
    <location>
        <begin position="103"/>
        <end position="123"/>
    </location>
</feature>
<dbReference type="InterPro" id="IPR000276">
    <property type="entry name" value="GPCR_Rhodpsn"/>
</dbReference>
<evidence type="ECO:0000256" key="9">
    <source>
        <dbReference type="ARBA" id="ARBA00023180"/>
    </source>
</evidence>
<keyword evidence="6 13" id="KW-0472">Membrane</keyword>
<feature type="disulfide bond" evidence="11">
    <location>
        <begin position="141"/>
        <end position="220"/>
    </location>
</feature>
<name>A0AAD5FPW2_SILAS</name>
<dbReference type="PRINTS" id="PR00237">
    <property type="entry name" value="GPCRRHODOPSN"/>
</dbReference>
<dbReference type="Proteomes" id="UP001205998">
    <property type="component" value="Unassembled WGS sequence"/>
</dbReference>
<proteinExistence type="inferred from homology"/>
<reference evidence="16" key="1">
    <citation type="submission" date="2018-07" db="EMBL/GenBank/DDBJ databases">
        <title>Comparative genomics of catfishes provides insights into carnivory and benthic adaptation.</title>
        <authorList>
            <person name="Zhang Y."/>
            <person name="Wang D."/>
            <person name="Peng Z."/>
            <person name="Zheng S."/>
            <person name="Shao F."/>
            <person name="Tao W."/>
        </authorList>
    </citation>
    <scope>NUCLEOTIDE SEQUENCE</scope>
    <source>
        <strain evidence="16">Chongqing</strain>
    </source>
</reference>
<evidence type="ECO:0000256" key="2">
    <source>
        <dbReference type="ARBA" id="ARBA00022475"/>
    </source>
</evidence>
<gene>
    <name evidence="16" type="ORF">C0J50_15761</name>
</gene>
<dbReference type="PANTHER" id="PTHR24232:SF22">
    <property type="entry name" value="PROTEINASE-ACTIVATED RECEPTOR 4"/>
    <property type="match status" value="1"/>
</dbReference>
<feature type="transmembrane region" description="Helical" evidence="13">
    <location>
        <begin position="185"/>
        <end position="205"/>
    </location>
</feature>
<evidence type="ECO:0000259" key="15">
    <source>
        <dbReference type="PROSITE" id="PS50262"/>
    </source>
</evidence>
<dbReference type="GO" id="GO:0015057">
    <property type="term" value="F:thrombin-activated receptor activity"/>
    <property type="evidence" value="ECO:0007669"/>
    <property type="project" value="InterPro"/>
</dbReference>
<evidence type="ECO:0000256" key="12">
    <source>
        <dbReference type="RuleBase" id="RU000688"/>
    </source>
</evidence>
<feature type="domain" description="G-protein coupled receptors family 1 profile" evidence="15">
    <location>
        <begin position="86"/>
        <end position="343"/>
    </location>
</feature>
<evidence type="ECO:0000256" key="5">
    <source>
        <dbReference type="ARBA" id="ARBA00023040"/>
    </source>
</evidence>
<dbReference type="SUPFAM" id="SSF81321">
    <property type="entry name" value="Family A G protein-coupled receptor-like"/>
    <property type="match status" value="1"/>
</dbReference>
<evidence type="ECO:0000256" key="6">
    <source>
        <dbReference type="ARBA" id="ARBA00023136"/>
    </source>
</evidence>
<keyword evidence="8 12" id="KW-0675">Receptor</keyword>
<keyword evidence="4 13" id="KW-1133">Transmembrane helix</keyword>
<dbReference type="PRINTS" id="PR01430">
    <property type="entry name" value="PROTEASEAR4"/>
</dbReference>
<evidence type="ECO:0000256" key="10">
    <source>
        <dbReference type="ARBA" id="ARBA00023224"/>
    </source>
</evidence>
<dbReference type="InterPro" id="IPR003944">
    <property type="entry name" value="Prot_act_rcpt_4"/>
</dbReference>
<dbReference type="PROSITE" id="PS00237">
    <property type="entry name" value="G_PROTEIN_RECEP_F1_1"/>
    <property type="match status" value="1"/>
</dbReference>
<feature type="transmembrane region" description="Helical" evidence="13">
    <location>
        <begin position="275"/>
        <end position="302"/>
    </location>
</feature>
<evidence type="ECO:0000256" key="8">
    <source>
        <dbReference type="ARBA" id="ARBA00023170"/>
    </source>
</evidence>
<dbReference type="InterPro" id="IPR017452">
    <property type="entry name" value="GPCR_Rhodpsn_7TM"/>
</dbReference>
<feature type="transmembrane region" description="Helical" evidence="13">
    <location>
        <begin position="74"/>
        <end position="96"/>
    </location>
</feature>
<dbReference type="Gene3D" id="1.20.1070.10">
    <property type="entry name" value="Rhodopsin 7-helix transmembrane proteins"/>
    <property type="match status" value="1"/>
</dbReference>
<keyword evidence="9" id="KW-0325">Glycoprotein</keyword>
<evidence type="ECO:0000256" key="13">
    <source>
        <dbReference type="SAM" id="Phobius"/>
    </source>
</evidence>
<protein>
    <submittedName>
        <fullName evidence="16">Proteinase-activated receptor 4</fullName>
    </submittedName>
</protein>
<keyword evidence="10 12" id="KW-0807">Transducer</keyword>
<comment type="caution">
    <text evidence="16">The sequence shown here is derived from an EMBL/GenBank/DDBJ whole genome shotgun (WGS) entry which is preliminary data.</text>
</comment>
<comment type="similarity">
    <text evidence="12">Belongs to the G-protein coupled receptor 1 family.</text>
</comment>
<dbReference type="GO" id="GO:0005886">
    <property type="term" value="C:plasma membrane"/>
    <property type="evidence" value="ECO:0007669"/>
    <property type="project" value="UniProtKB-SubCell"/>
</dbReference>
<evidence type="ECO:0000256" key="14">
    <source>
        <dbReference type="SAM" id="SignalP"/>
    </source>
</evidence>
<keyword evidence="2" id="KW-1003">Cell membrane</keyword>
<dbReference type="PROSITE" id="PS50262">
    <property type="entry name" value="G_PROTEIN_RECEP_F1_2"/>
    <property type="match status" value="1"/>
</dbReference>
<comment type="subcellular location">
    <subcellularLocation>
        <location evidence="1">Cell membrane</location>
        <topology evidence="1">Multi-pass membrane protein</topology>
    </subcellularLocation>
</comment>
<dbReference type="GO" id="GO:0007200">
    <property type="term" value="P:phospholipase C-activating G protein-coupled receptor signaling pathway"/>
    <property type="evidence" value="ECO:0007669"/>
    <property type="project" value="TreeGrafter"/>
</dbReference>
<evidence type="ECO:0000313" key="17">
    <source>
        <dbReference type="Proteomes" id="UP001205998"/>
    </source>
</evidence>
<evidence type="ECO:0000256" key="1">
    <source>
        <dbReference type="ARBA" id="ARBA00004651"/>
    </source>
</evidence>
<feature type="transmembrane region" description="Helical" evidence="13">
    <location>
        <begin position="143"/>
        <end position="164"/>
    </location>
</feature>
<keyword evidence="7 11" id="KW-1015">Disulfide bond</keyword>
<keyword evidence="17" id="KW-1185">Reference proteome</keyword>
<dbReference type="Pfam" id="PF00001">
    <property type="entry name" value="7tm_1"/>
    <property type="match status" value="1"/>
</dbReference>
<dbReference type="InterPro" id="IPR003912">
    <property type="entry name" value="Protea_act_rcpt"/>
</dbReference>
<dbReference type="PRINTS" id="PR01428">
    <property type="entry name" value="PROTEASEAR"/>
</dbReference>
<dbReference type="AlphaFoldDB" id="A0AAD5FPW2"/>
<evidence type="ECO:0000256" key="4">
    <source>
        <dbReference type="ARBA" id="ARBA00022989"/>
    </source>
</evidence>
<accession>A0AAD5FPW2</accession>
<keyword evidence="14" id="KW-0732">Signal</keyword>
<feature type="transmembrane region" description="Helical" evidence="13">
    <location>
        <begin position="322"/>
        <end position="346"/>
    </location>
</feature>
<dbReference type="PANTHER" id="PTHR24232">
    <property type="entry name" value="G-PROTEIN COUPLED RECEPTOR"/>
    <property type="match status" value="1"/>
</dbReference>
<dbReference type="FunFam" id="1.20.1070.10:FF:000040">
    <property type="entry name" value="Coagulation factor 2 (thrombin) receptor"/>
    <property type="match status" value="1"/>
</dbReference>
<evidence type="ECO:0000256" key="11">
    <source>
        <dbReference type="PIRSR" id="PIRSR603912-52"/>
    </source>
</evidence>
<keyword evidence="3 12" id="KW-0812">Transmembrane</keyword>
<evidence type="ECO:0000256" key="7">
    <source>
        <dbReference type="ARBA" id="ARBA00023157"/>
    </source>
</evidence>
<dbReference type="GO" id="GO:0035025">
    <property type="term" value="P:positive regulation of Rho protein signal transduction"/>
    <property type="evidence" value="ECO:0007669"/>
    <property type="project" value="TreeGrafter"/>
</dbReference>
<organism evidence="16 17">
    <name type="scientific">Silurus asotus</name>
    <name type="common">Amur catfish</name>
    <name type="synonym">Parasilurus asotus</name>
    <dbReference type="NCBI Taxonomy" id="30991"/>
    <lineage>
        <taxon>Eukaryota</taxon>
        <taxon>Metazoa</taxon>
        <taxon>Chordata</taxon>
        <taxon>Craniata</taxon>
        <taxon>Vertebrata</taxon>
        <taxon>Euteleostomi</taxon>
        <taxon>Actinopterygii</taxon>
        <taxon>Neopterygii</taxon>
        <taxon>Teleostei</taxon>
        <taxon>Ostariophysi</taxon>
        <taxon>Siluriformes</taxon>
        <taxon>Siluridae</taxon>
        <taxon>Silurus</taxon>
    </lineage>
</organism>
<keyword evidence="5 12" id="KW-0297">G-protein coupled receptor</keyword>
<feature type="signal peptide" evidence="14">
    <location>
        <begin position="1"/>
        <end position="26"/>
    </location>
</feature>
<dbReference type="EMBL" id="MU551577">
    <property type="protein sequence ID" value="KAI5624955.1"/>
    <property type="molecule type" value="Genomic_DNA"/>
</dbReference>
<dbReference type="GO" id="GO:0007596">
    <property type="term" value="P:blood coagulation"/>
    <property type="evidence" value="ECO:0007669"/>
    <property type="project" value="InterPro"/>
</dbReference>
<feature type="transmembrane region" description="Helical" evidence="13">
    <location>
        <begin position="240"/>
        <end position="263"/>
    </location>
</feature>
<feature type="chain" id="PRO_5041946895" evidence="14">
    <location>
        <begin position="27"/>
        <end position="434"/>
    </location>
</feature>
<sequence length="434" mass="48673">MAVPVFSSCVVFFIFISILSLTPVSSTNNETKNCSTPLFRLRTFVLKYNGCNATLHGKEKEEIQAATTVLLVPLLYLVSFVFGFPANLLALWVLLFRTKKFPSTILLINLTCCDLLLLLMLPFRIIYHFQGNNWMFGEGLCRLLIALFYGNVYGSVMCLMLIAVDRYVALVHPFGAKTLRSPKTSILMSVMVWIVVLAAMIPLLASQQSYFISNLSITTCHDALPEERLKNFFVPYFTTLFFLCFLLPLIVVVFCYSAILHTLVAGGARYTHPALVTVLVLVVFIVCLLPSNVLLLLHYSIISSKDYDELEVEYAQSSNGLYVPYMISLAISTFNSCIDPFIFYYVSEDFREKARKLLCCSKTFYESSGSSSGTMRSKNKMVTVNEDRLDDNGINPDYISISKPAGNLHHASLLLQTLIIVTLSRPSANILLNI</sequence>
<evidence type="ECO:0000256" key="3">
    <source>
        <dbReference type="ARBA" id="ARBA00022692"/>
    </source>
</evidence>